<name>A0A1G2I8T6_9BACT</name>
<dbReference type="InterPro" id="IPR043519">
    <property type="entry name" value="NT_sf"/>
</dbReference>
<protein>
    <submittedName>
        <fullName evidence="1">Uncharacterized protein</fullName>
    </submittedName>
</protein>
<proteinExistence type="predicted"/>
<dbReference type="Proteomes" id="UP000176308">
    <property type="component" value="Unassembled WGS sequence"/>
</dbReference>
<sequence>MKIDSKIGLLEREKEVLRLIELLKEKNLKFIVIGGYAVSTYKKRFSVDLDVVIKEDDLIKFEELLLKEGFSIGYEKEISLLYGENFKRFRKKINGLPVDVDLLINGLVSRTTDATWSFDNIDKNSQKRKLDNLEFLTPIRELLVSMKMHSGRLSDVRDIISLMPCNKDKLKEFLLRGNLSNLKASIKKQTAFIEKPQFDDSFKGIFGIQAYNPKEIESAKKLFSDLLREIK</sequence>
<dbReference type="AlphaFoldDB" id="A0A1G2I8T6"/>
<gene>
    <name evidence="1" type="ORF">A2904_02345</name>
</gene>
<evidence type="ECO:0000313" key="1">
    <source>
        <dbReference type="EMBL" id="OGZ71105.1"/>
    </source>
</evidence>
<evidence type="ECO:0000313" key="2">
    <source>
        <dbReference type="Proteomes" id="UP000176308"/>
    </source>
</evidence>
<comment type="caution">
    <text evidence="1">The sequence shown here is derived from an EMBL/GenBank/DDBJ whole genome shotgun (WGS) entry which is preliminary data.</text>
</comment>
<accession>A0A1G2I8T6</accession>
<organism evidence="1 2">
    <name type="scientific">Candidatus Staskawiczbacteria bacterium RIFCSPLOWO2_01_FULL_33_9</name>
    <dbReference type="NCBI Taxonomy" id="1802211"/>
    <lineage>
        <taxon>Bacteria</taxon>
        <taxon>Candidatus Staskawicziibacteriota</taxon>
    </lineage>
</organism>
<dbReference type="SUPFAM" id="SSF81301">
    <property type="entry name" value="Nucleotidyltransferase"/>
    <property type="match status" value="1"/>
</dbReference>
<dbReference type="EMBL" id="MHOX01000014">
    <property type="protein sequence ID" value="OGZ71105.1"/>
    <property type="molecule type" value="Genomic_DNA"/>
</dbReference>
<dbReference type="Gene3D" id="3.30.460.40">
    <property type="match status" value="1"/>
</dbReference>
<reference evidence="1 2" key="1">
    <citation type="journal article" date="2016" name="Nat. Commun.">
        <title>Thousands of microbial genomes shed light on interconnected biogeochemical processes in an aquifer system.</title>
        <authorList>
            <person name="Anantharaman K."/>
            <person name="Brown C.T."/>
            <person name="Hug L.A."/>
            <person name="Sharon I."/>
            <person name="Castelle C.J."/>
            <person name="Probst A.J."/>
            <person name="Thomas B.C."/>
            <person name="Singh A."/>
            <person name="Wilkins M.J."/>
            <person name="Karaoz U."/>
            <person name="Brodie E.L."/>
            <person name="Williams K.H."/>
            <person name="Hubbard S.S."/>
            <person name="Banfield J.F."/>
        </authorList>
    </citation>
    <scope>NUCLEOTIDE SEQUENCE [LARGE SCALE GENOMIC DNA]</scope>
</reference>